<proteinExistence type="predicted"/>
<dbReference type="AlphaFoldDB" id="A0A375HZY1"/>
<protein>
    <submittedName>
        <fullName evidence="1">Uncharacterized protein</fullName>
    </submittedName>
</protein>
<accession>A0A375HZY1</accession>
<sequence length="109" mass="11985">MAVELVLLSGTAPTWQDWEAAITAIIPGGELHELVDGSCLLRDHNNDGILTWWPPRALAVAREATGTFEDVRAGQVWTDMALPYADSRTGRVICAELARRLGGRVMERK</sequence>
<dbReference type="EMBL" id="OMOH01000004">
    <property type="protein sequence ID" value="SPF68129.1"/>
    <property type="molecule type" value="Genomic_DNA"/>
</dbReference>
<keyword evidence="2" id="KW-1185">Reference proteome</keyword>
<name>A0A375HZY1_9ACTN</name>
<evidence type="ECO:0000313" key="1">
    <source>
        <dbReference type="EMBL" id="SPF68129.1"/>
    </source>
</evidence>
<organism evidence="1 2">
    <name type="scientific">Propionibacterium ruminifibrarum</name>
    <dbReference type="NCBI Taxonomy" id="1962131"/>
    <lineage>
        <taxon>Bacteria</taxon>
        <taxon>Bacillati</taxon>
        <taxon>Actinomycetota</taxon>
        <taxon>Actinomycetes</taxon>
        <taxon>Propionibacteriales</taxon>
        <taxon>Propionibacteriaceae</taxon>
        <taxon>Propionibacterium</taxon>
    </lineage>
</organism>
<reference evidence="2" key="1">
    <citation type="submission" date="2018-02" db="EMBL/GenBank/DDBJ databases">
        <authorList>
            <person name="Hornung B."/>
        </authorList>
    </citation>
    <scope>NUCLEOTIDE SEQUENCE [LARGE SCALE GENOMIC DNA]</scope>
</reference>
<gene>
    <name evidence="1" type="ORF">PROPJV5_1072</name>
</gene>
<dbReference type="RefSeq" id="WP_119715322.1">
    <property type="nucleotide sequence ID" value="NZ_OMOH01000004.1"/>
</dbReference>
<evidence type="ECO:0000313" key="2">
    <source>
        <dbReference type="Proteomes" id="UP000265962"/>
    </source>
</evidence>
<dbReference type="Proteomes" id="UP000265962">
    <property type="component" value="Unassembled WGS sequence"/>
</dbReference>
<dbReference type="OrthoDB" id="3729737at2"/>